<dbReference type="KEGG" id="asoc:CB4_03013"/>
<reference evidence="1 2" key="1">
    <citation type="submission" date="2015-12" db="EMBL/GenBank/DDBJ databases">
        <title>Genome sequence of Aneurinibacillus soli.</title>
        <authorList>
            <person name="Lee J.S."/>
            <person name="Lee K.C."/>
            <person name="Kim K.K."/>
            <person name="Lee B.W."/>
        </authorList>
    </citation>
    <scope>NUCLEOTIDE SEQUENCE [LARGE SCALE GENOMIC DNA]</scope>
    <source>
        <strain evidence="1 2">CB4</strain>
    </source>
</reference>
<evidence type="ECO:0000313" key="1">
    <source>
        <dbReference type="EMBL" id="BAU28836.1"/>
    </source>
</evidence>
<dbReference type="EMBL" id="AP017312">
    <property type="protein sequence ID" value="BAU28836.1"/>
    <property type="molecule type" value="Genomic_DNA"/>
</dbReference>
<name>A0A0U4NJ86_9BACL</name>
<accession>A0A0U4NJ86</accession>
<organism evidence="1 2">
    <name type="scientific">Aneurinibacillus soli</name>
    <dbReference type="NCBI Taxonomy" id="1500254"/>
    <lineage>
        <taxon>Bacteria</taxon>
        <taxon>Bacillati</taxon>
        <taxon>Bacillota</taxon>
        <taxon>Bacilli</taxon>
        <taxon>Bacillales</taxon>
        <taxon>Paenibacillaceae</taxon>
        <taxon>Aneurinibacillus group</taxon>
        <taxon>Aneurinibacillus</taxon>
    </lineage>
</organism>
<dbReference type="RefSeq" id="WP_096466536.1">
    <property type="nucleotide sequence ID" value="NZ_AP017312.1"/>
</dbReference>
<evidence type="ECO:0000313" key="2">
    <source>
        <dbReference type="Proteomes" id="UP000217696"/>
    </source>
</evidence>
<dbReference type="AlphaFoldDB" id="A0A0U4NJ86"/>
<dbReference type="Proteomes" id="UP000217696">
    <property type="component" value="Chromosome"/>
</dbReference>
<sequence length="62" mass="7007">MFRNELLSIVWEKGRVEVGELARLLNTTTDLVEMEANLCASNGWLRQLDSLIVATPSTNMQQ</sequence>
<keyword evidence="2" id="KW-1185">Reference proteome</keyword>
<protein>
    <submittedName>
        <fullName evidence="1">Uncharacterized protein</fullName>
    </submittedName>
</protein>
<proteinExistence type="predicted"/>
<gene>
    <name evidence="1" type="ORF">CB4_03013</name>
</gene>
<dbReference type="OrthoDB" id="2680300at2"/>